<dbReference type="PRINTS" id="PR01181">
    <property type="entry name" value="DAPDCRBXLASE"/>
</dbReference>
<evidence type="ECO:0000256" key="2">
    <source>
        <dbReference type="ARBA" id="ARBA00022793"/>
    </source>
</evidence>
<dbReference type="InterPro" id="IPR000183">
    <property type="entry name" value="Orn/DAP/Arg_de-COase"/>
</dbReference>
<dbReference type="OrthoDB" id="9802241at2"/>
<dbReference type="Pfam" id="PF00278">
    <property type="entry name" value="Orn_DAP_Arg_deC"/>
    <property type="match status" value="1"/>
</dbReference>
<dbReference type="AlphaFoldDB" id="A0A5R9EJM8"/>
<dbReference type="InterPro" id="IPR029066">
    <property type="entry name" value="PLP-binding_barrel"/>
</dbReference>
<feature type="domain" description="Orn/DAP/Arg decarboxylase 2 N-terminal" evidence="11">
    <location>
        <begin position="36"/>
        <end position="285"/>
    </location>
</feature>
<evidence type="ECO:0000256" key="8">
    <source>
        <dbReference type="RuleBase" id="RU003737"/>
    </source>
</evidence>
<dbReference type="GO" id="GO:0008836">
    <property type="term" value="F:diaminopimelate decarboxylase activity"/>
    <property type="evidence" value="ECO:0007669"/>
    <property type="project" value="UniProtKB-UniRule"/>
</dbReference>
<dbReference type="NCBIfam" id="TIGR01048">
    <property type="entry name" value="lysA"/>
    <property type="match status" value="1"/>
</dbReference>
<evidence type="ECO:0000259" key="11">
    <source>
        <dbReference type="Pfam" id="PF02784"/>
    </source>
</evidence>
<dbReference type="InterPro" id="IPR009006">
    <property type="entry name" value="Ala_racemase/Decarboxylase_C"/>
</dbReference>
<keyword evidence="3 7" id="KW-0663">Pyridoxal phosphate</keyword>
<keyword evidence="5 9" id="KW-0456">Lyase</keyword>
<comment type="caution">
    <text evidence="12">The sequence shown here is derived from an EMBL/GenBank/DDBJ whole genome shotgun (WGS) entry which is preliminary data.</text>
</comment>
<accession>A0A5R9EJM8</accession>
<dbReference type="CDD" id="cd06839">
    <property type="entry name" value="PLPDE_III_Btrk_like"/>
    <property type="match status" value="1"/>
</dbReference>
<evidence type="ECO:0000313" key="12">
    <source>
        <dbReference type="EMBL" id="TLQ47864.1"/>
    </source>
</evidence>
<evidence type="ECO:0000256" key="1">
    <source>
        <dbReference type="ARBA" id="ARBA00001933"/>
    </source>
</evidence>
<dbReference type="UniPathway" id="UPA00034">
    <property type="reaction ID" value="UER00027"/>
</dbReference>
<keyword evidence="4 9" id="KW-0028">Amino-acid biosynthesis</keyword>
<dbReference type="RefSeq" id="WP_138057142.1">
    <property type="nucleotide sequence ID" value="NZ_VAWE01000001.1"/>
</dbReference>
<evidence type="ECO:0000256" key="3">
    <source>
        <dbReference type="ARBA" id="ARBA00022898"/>
    </source>
</evidence>
<evidence type="ECO:0000256" key="4">
    <source>
        <dbReference type="ARBA" id="ARBA00023154"/>
    </source>
</evidence>
<dbReference type="EC" id="4.1.1.20" evidence="6 9"/>
<dbReference type="InterPro" id="IPR022643">
    <property type="entry name" value="De-COase2_C"/>
</dbReference>
<dbReference type="PRINTS" id="PR01179">
    <property type="entry name" value="ODADCRBXLASE"/>
</dbReference>
<dbReference type="PANTHER" id="PTHR43727:SF2">
    <property type="entry name" value="GROUP IV DECARBOXYLASE"/>
    <property type="match status" value="1"/>
</dbReference>
<dbReference type="SUPFAM" id="SSF51419">
    <property type="entry name" value="PLP-binding barrel"/>
    <property type="match status" value="1"/>
</dbReference>
<dbReference type="PROSITE" id="PS00879">
    <property type="entry name" value="ODR_DC_2_2"/>
    <property type="match status" value="1"/>
</dbReference>
<comment type="cofactor">
    <cofactor evidence="1 7 9">
        <name>pyridoxal 5'-phosphate</name>
        <dbReference type="ChEBI" id="CHEBI:597326"/>
    </cofactor>
</comment>
<feature type="active site" description="Proton donor" evidence="7">
    <location>
        <position position="352"/>
    </location>
</feature>
<feature type="modified residue" description="N6-(pyridoxal phosphate)lysine" evidence="7">
    <location>
        <position position="59"/>
    </location>
</feature>
<reference evidence="12 13" key="1">
    <citation type="submission" date="2019-05" db="EMBL/GenBank/DDBJ databases">
        <title>Streptomyces marianii sp. nov., a novel marine actinomycete from southern coast of India.</title>
        <authorList>
            <person name="Iniyan A.M."/>
            <person name="Wink J."/>
            <person name="Ramprasad E."/>
            <person name="Ramana C.V."/>
            <person name="Bunk B."/>
            <person name="Sproer C."/>
            <person name="Joseph F.-J.R.S."/>
            <person name="Vincent S.G.P."/>
        </authorList>
    </citation>
    <scope>NUCLEOTIDE SEQUENCE [LARGE SCALE GENOMIC DNA]</scope>
    <source>
        <strain evidence="12 13">ICN19</strain>
    </source>
</reference>
<keyword evidence="4 9" id="KW-0457">Lysine biosynthesis</keyword>
<keyword evidence="13" id="KW-1185">Reference proteome</keyword>
<dbReference type="PANTHER" id="PTHR43727">
    <property type="entry name" value="DIAMINOPIMELATE DECARBOXYLASE"/>
    <property type="match status" value="1"/>
</dbReference>
<protein>
    <recommendedName>
        <fullName evidence="6 9">Diaminopimelate decarboxylase</fullName>
        <ecNumber evidence="6 9">4.1.1.20</ecNumber>
    </recommendedName>
</protein>
<dbReference type="Proteomes" id="UP000305921">
    <property type="component" value="Unassembled WGS sequence"/>
</dbReference>
<comment type="catalytic activity">
    <reaction evidence="9">
        <text>meso-2,6-diaminopimelate + H(+) = L-lysine + CO2</text>
        <dbReference type="Rhea" id="RHEA:15101"/>
        <dbReference type="ChEBI" id="CHEBI:15378"/>
        <dbReference type="ChEBI" id="CHEBI:16526"/>
        <dbReference type="ChEBI" id="CHEBI:32551"/>
        <dbReference type="ChEBI" id="CHEBI:57791"/>
        <dbReference type="EC" id="4.1.1.20"/>
    </reaction>
</comment>
<comment type="pathway">
    <text evidence="9">Amino-acid biosynthesis; L-lysine biosynthesis via DAP pathway; L-lysine from DL-2,6-diaminopimelate: step 1/1.</text>
</comment>
<dbReference type="InterPro" id="IPR022644">
    <property type="entry name" value="De-COase2_N"/>
</dbReference>
<evidence type="ECO:0000256" key="9">
    <source>
        <dbReference type="RuleBase" id="RU003738"/>
    </source>
</evidence>
<evidence type="ECO:0000256" key="7">
    <source>
        <dbReference type="PIRSR" id="PIRSR600183-50"/>
    </source>
</evidence>
<feature type="domain" description="Orn/DAP/Arg decarboxylase 2 C-terminal" evidence="10">
    <location>
        <begin position="30"/>
        <end position="379"/>
    </location>
</feature>
<dbReference type="SUPFAM" id="SSF50621">
    <property type="entry name" value="Alanine racemase C-terminal domain-like"/>
    <property type="match status" value="1"/>
</dbReference>
<organism evidence="12 13">
    <name type="scientific">Streptomyces marianii</name>
    <dbReference type="NCBI Taxonomy" id="1817406"/>
    <lineage>
        <taxon>Bacteria</taxon>
        <taxon>Bacillati</taxon>
        <taxon>Actinomycetota</taxon>
        <taxon>Actinomycetes</taxon>
        <taxon>Kitasatosporales</taxon>
        <taxon>Streptomycetaceae</taxon>
        <taxon>Streptomyces</taxon>
    </lineage>
</organism>
<keyword evidence="2 9" id="KW-0210">Decarboxylase</keyword>
<gene>
    <name evidence="12" type="primary">lysA</name>
    <name evidence="12" type="ORF">FEF34_37545</name>
</gene>
<name>A0A5R9EJM8_9ACTN</name>
<proteinExistence type="inferred from homology"/>
<evidence type="ECO:0000256" key="5">
    <source>
        <dbReference type="ARBA" id="ARBA00023239"/>
    </source>
</evidence>
<dbReference type="Gene3D" id="2.40.37.10">
    <property type="entry name" value="Lyase, Ornithine Decarboxylase, Chain A, domain 1"/>
    <property type="match status" value="1"/>
</dbReference>
<evidence type="ECO:0000313" key="13">
    <source>
        <dbReference type="Proteomes" id="UP000305921"/>
    </source>
</evidence>
<sequence>MVTDTSRAAEAHVQGLSVKDLAAEFGTPLYVYDAEAITRQYQELRDLLHARLEIFYSFKANPNAAICALLGSLGACAEVSSLAELTTARRAGFSPDNIVFPGPGKSTDELIACLDAGIAALVCESLDELALIDRLASERGVTARVALRVNPNFSVKGAKLVMSGTSRQFGIDQETLLAQRDLAARFPSVRLIGVHIYMGTRVLEERVVAEHTGRILDAAEQLAAALDFPLELVDIGGGLGVPYFDGERALDPAALTALLNPLVEKFIAGHPRTRIIMELGRYLTAPAGTYLTRVRYLKESRGERFAIVDGGTHHHMAAVGIGSFVKRNFPMRLLNRTATEEDQAWNIAGPLCTPNDTLGRKVALPPLRVGDLIGVLQSGAYGPSASPVLFLSHGHPAEVLVHEGRALLVRARDGIDDLLGKQYSYDFTSADGRASAG</sequence>
<dbReference type="GO" id="GO:0009089">
    <property type="term" value="P:lysine biosynthetic process via diaminopimelate"/>
    <property type="evidence" value="ECO:0007669"/>
    <property type="project" value="UniProtKB-UniRule"/>
</dbReference>
<dbReference type="InterPro" id="IPR022657">
    <property type="entry name" value="De-COase2_CS"/>
</dbReference>
<dbReference type="Gene3D" id="3.20.20.10">
    <property type="entry name" value="Alanine racemase"/>
    <property type="match status" value="1"/>
</dbReference>
<evidence type="ECO:0000259" key="10">
    <source>
        <dbReference type="Pfam" id="PF00278"/>
    </source>
</evidence>
<dbReference type="Pfam" id="PF02784">
    <property type="entry name" value="Orn_Arg_deC_N"/>
    <property type="match status" value="1"/>
</dbReference>
<dbReference type="InterPro" id="IPR002986">
    <property type="entry name" value="DAP_deCOOHase_LysA"/>
</dbReference>
<evidence type="ECO:0000256" key="6">
    <source>
        <dbReference type="NCBIfam" id="TIGR01048"/>
    </source>
</evidence>
<dbReference type="EMBL" id="VAWE01000001">
    <property type="protein sequence ID" value="TLQ47864.1"/>
    <property type="molecule type" value="Genomic_DNA"/>
</dbReference>
<comment type="similarity">
    <text evidence="8">Belongs to the Orn/Lys/Arg decarboxylase class-II family.</text>
</comment>